<proteinExistence type="predicted"/>
<accession>A0ABU0TCC1</accession>
<evidence type="ECO:0000313" key="2">
    <source>
        <dbReference type="Proteomes" id="UP001230328"/>
    </source>
</evidence>
<keyword evidence="2" id="KW-1185">Reference proteome</keyword>
<gene>
    <name evidence="1" type="ORF">QF035_010203</name>
</gene>
<comment type="caution">
    <text evidence="1">The sequence shown here is derived from an EMBL/GenBank/DDBJ whole genome shotgun (WGS) entry which is preliminary data.</text>
</comment>
<dbReference type="Proteomes" id="UP001230328">
    <property type="component" value="Unassembled WGS sequence"/>
</dbReference>
<dbReference type="EMBL" id="JAUSZI010000002">
    <property type="protein sequence ID" value="MDQ1032621.1"/>
    <property type="molecule type" value="Genomic_DNA"/>
</dbReference>
<organism evidence="1 2">
    <name type="scientific">Streptomyces umbrinus</name>
    <dbReference type="NCBI Taxonomy" id="67370"/>
    <lineage>
        <taxon>Bacteria</taxon>
        <taxon>Bacillati</taxon>
        <taxon>Actinomycetota</taxon>
        <taxon>Actinomycetes</taxon>
        <taxon>Kitasatosporales</taxon>
        <taxon>Streptomycetaceae</taxon>
        <taxon>Streptomyces</taxon>
        <taxon>Streptomyces phaeochromogenes group</taxon>
    </lineage>
</organism>
<evidence type="ECO:0008006" key="3">
    <source>
        <dbReference type="Google" id="ProtNLM"/>
    </source>
</evidence>
<sequence>MSAPQAKQKWTRLALRGEKWPCQPRLAQGR</sequence>
<reference evidence="1 2" key="1">
    <citation type="submission" date="2023-07" db="EMBL/GenBank/DDBJ databases">
        <title>Comparative genomics of wheat-associated soil bacteria to identify genetic determinants of phenazine resistance.</title>
        <authorList>
            <person name="Mouncey N."/>
        </authorList>
    </citation>
    <scope>NUCLEOTIDE SEQUENCE [LARGE SCALE GENOMIC DNA]</scope>
    <source>
        <strain evidence="1 2">V2I4</strain>
    </source>
</reference>
<evidence type="ECO:0000313" key="1">
    <source>
        <dbReference type="EMBL" id="MDQ1032621.1"/>
    </source>
</evidence>
<name>A0ABU0TCC1_9ACTN</name>
<protein>
    <recommendedName>
        <fullName evidence="3">Transposase</fullName>
    </recommendedName>
</protein>